<dbReference type="EMBL" id="MU266380">
    <property type="protein sequence ID" value="KAH7926565.1"/>
    <property type="molecule type" value="Genomic_DNA"/>
</dbReference>
<accession>A0ACB8BKZ7</accession>
<evidence type="ECO:0000313" key="2">
    <source>
        <dbReference type="Proteomes" id="UP000790709"/>
    </source>
</evidence>
<keyword evidence="2" id="KW-1185">Reference proteome</keyword>
<dbReference type="Proteomes" id="UP000790709">
    <property type="component" value="Unassembled WGS sequence"/>
</dbReference>
<reference evidence="1" key="1">
    <citation type="journal article" date="2021" name="New Phytol.">
        <title>Evolutionary innovations through gain and loss of genes in the ectomycorrhizal Boletales.</title>
        <authorList>
            <person name="Wu G."/>
            <person name="Miyauchi S."/>
            <person name="Morin E."/>
            <person name="Kuo A."/>
            <person name="Drula E."/>
            <person name="Varga T."/>
            <person name="Kohler A."/>
            <person name="Feng B."/>
            <person name="Cao Y."/>
            <person name="Lipzen A."/>
            <person name="Daum C."/>
            <person name="Hundley H."/>
            <person name="Pangilinan J."/>
            <person name="Johnson J."/>
            <person name="Barry K."/>
            <person name="LaButti K."/>
            <person name="Ng V."/>
            <person name="Ahrendt S."/>
            <person name="Min B."/>
            <person name="Choi I.G."/>
            <person name="Park H."/>
            <person name="Plett J.M."/>
            <person name="Magnuson J."/>
            <person name="Spatafora J.W."/>
            <person name="Nagy L.G."/>
            <person name="Henrissat B."/>
            <person name="Grigoriev I.V."/>
            <person name="Yang Z.L."/>
            <person name="Xu J."/>
            <person name="Martin F.M."/>
        </authorList>
    </citation>
    <scope>NUCLEOTIDE SEQUENCE</scope>
    <source>
        <strain evidence="1">KUC20120723A-06</strain>
    </source>
</reference>
<proteinExistence type="predicted"/>
<protein>
    <submittedName>
        <fullName evidence="1">Uncharacterized protein</fullName>
    </submittedName>
</protein>
<comment type="caution">
    <text evidence="1">The sequence shown here is derived from an EMBL/GenBank/DDBJ whole genome shotgun (WGS) entry which is preliminary data.</text>
</comment>
<evidence type="ECO:0000313" key="1">
    <source>
        <dbReference type="EMBL" id="KAH7926565.1"/>
    </source>
</evidence>
<organism evidence="1 2">
    <name type="scientific">Leucogyrophana mollusca</name>
    <dbReference type="NCBI Taxonomy" id="85980"/>
    <lineage>
        <taxon>Eukaryota</taxon>
        <taxon>Fungi</taxon>
        <taxon>Dikarya</taxon>
        <taxon>Basidiomycota</taxon>
        <taxon>Agaricomycotina</taxon>
        <taxon>Agaricomycetes</taxon>
        <taxon>Agaricomycetidae</taxon>
        <taxon>Boletales</taxon>
        <taxon>Boletales incertae sedis</taxon>
        <taxon>Leucogyrophana</taxon>
    </lineage>
</organism>
<sequence length="154" mass="17625">MRTVFGINDQPEILSRRHIRTYEVKAKTVIGPKMKRLWGHVLRLGCLNTHGSHQRNDRISPCKTPYLCISGTHSRSDMPFSQCNSIEFVSTSSQHLSSPEFGGSHRLEYYSHCCQSAEQTQVELRRRSGIRQVPRNENMEVEVRSTVGRTLPTV</sequence>
<gene>
    <name evidence="1" type="ORF">BV22DRAFT_342083</name>
</gene>
<name>A0ACB8BKZ7_9AGAM</name>